<dbReference type="Pfam" id="PF01451">
    <property type="entry name" value="LMWPc"/>
    <property type="match status" value="1"/>
</dbReference>
<dbReference type="SMART" id="SM00226">
    <property type="entry name" value="LMWPc"/>
    <property type="match status" value="1"/>
</dbReference>
<dbReference type="KEGG" id="cut:CUTER_10450"/>
<gene>
    <name evidence="3" type="ORF">CUTER_10450</name>
</gene>
<dbReference type="Gene3D" id="1.10.8.1060">
    <property type="entry name" value="Corynebacterium glutamicum thioredoxin-dependent arsenate reductase, N-terminal domain"/>
    <property type="match status" value="1"/>
</dbReference>
<accession>A0A0G3HFG5</accession>
<protein>
    <submittedName>
        <fullName evidence="3">Protein-tyrosine-phosphatase</fullName>
    </submittedName>
</protein>
<sequence>MFDRYHIVREDLHRLYGGRVPADTIDSVLDEEIAAAEQRATVDTFLPVMVSRVAADRLESAFGAEAPAHARPEVLFVSASNAGRSQLAAVITHHLADEEVFVRAIGLAPTGAVDANVLEVMEQRGLSSDACYLEAIKARTVHRANVIVLMGVDQAPDLPGDRYVHWTIEDPVGKSITDIHRIADQIEDRVRDLLTELGVLVSAAA</sequence>
<dbReference type="InterPro" id="IPR023485">
    <property type="entry name" value="Ptyr_pPase"/>
</dbReference>
<dbReference type="PANTHER" id="PTHR43428:SF1">
    <property type="entry name" value="ARSENATE REDUCTASE"/>
    <property type="match status" value="1"/>
</dbReference>
<dbReference type="Gene3D" id="3.40.50.2300">
    <property type="match status" value="1"/>
</dbReference>
<keyword evidence="4" id="KW-1185">Reference proteome</keyword>
<keyword evidence="1" id="KW-0059">Arsenical resistance</keyword>
<dbReference type="PANTHER" id="PTHR43428">
    <property type="entry name" value="ARSENATE REDUCTASE"/>
    <property type="match status" value="1"/>
</dbReference>
<feature type="domain" description="Phosphotyrosine protein phosphatase I" evidence="2">
    <location>
        <begin position="72"/>
        <end position="196"/>
    </location>
</feature>
<evidence type="ECO:0000313" key="4">
    <source>
        <dbReference type="Proteomes" id="UP000035548"/>
    </source>
</evidence>
<dbReference type="SUPFAM" id="SSF52788">
    <property type="entry name" value="Phosphotyrosine protein phosphatases I"/>
    <property type="match status" value="1"/>
</dbReference>
<dbReference type="OrthoDB" id="9799372at2"/>
<evidence type="ECO:0000259" key="2">
    <source>
        <dbReference type="SMART" id="SM00226"/>
    </source>
</evidence>
<reference evidence="3 4" key="1">
    <citation type="journal article" date="2015" name="Genome Announc.">
        <title>Virulence Factor Genes Detected in the Complete Genome Sequence of Corynebacterium uterequi DSM 45634, Isolated from the Uterus of a Maiden Mare.</title>
        <authorList>
            <person name="Ruckert C."/>
            <person name="Kriete M."/>
            <person name="Jaenicke S."/>
            <person name="Winkler A."/>
            <person name="Tauch A."/>
        </authorList>
    </citation>
    <scope>NUCLEOTIDE SEQUENCE [LARGE SCALE GENOMIC DNA]</scope>
    <source>
        <strain evidence="3 4">DSM 45634</strain>
    </source>
</reference>
<dbReference type="InterPro" id="IPR048716">
    <property type="entry name" value="Phosphatase-like_N"/>
</dbReference>
<reference evidence="4" key="2">
    <citation type="submission" date="2015-05" db="EMBL/GenBank/DDBJ databases">
        <title>Complete genome sequence of Corynebacterium uterequi DSM 45634, isolated from the uterus of a maiden mare.</title>
        <authorList>
            <person name="Ruckert C."/>
            <person name="Albersmeier A."/>
            <person name="Winkler A."/>
            <person name="Tauch A."/>
        </authorList>
    </citation>
    <scope>NUCLEOTIDE SEQUENCE [LARGE SCALE GENOMIC DNA]</scope>
    <source>
        <strain evidence="4">DSM 45634</strain>
    </source>
</reference>
<dbReference type="PATRIC" id="fig|1072256.5.peg.2055"/>
<proteinExistence type="predicted"/>
<dbReference type="AlphaFoldDB" id="A0A0G3HFG5"/>
<evidence type="ECO:0000313" key="3">
    <source>
        <dbReference type="EMBL" id="AKK12054.1"/>
    </source>
</evidence>
<dbReference type="GO" id="GO:0046685">
    <property type="term" value="P:response to arsenic-containing substance"/>
    <property type="evidence" value="ECO:0007669"/>
    <property type="project" value="UniProtKB-KW"/>
</dbReference>
<dbReference type="EMBL" id="CP011546">
    <property type="protein sequence ID" value="AKK12054.1"/>
    <property type="molecule type" value="Genomic_DNA"/>
</dbReference>
<dbReference type="STRING" id="1072256.CUTER_10450"/>
<dbReference type="InterPro" id="IPR036196">
    <property type="entry name" value="Ptyr_pPase_sf"/>
</dbReference>
<dbReference type="Proteomes" id="UP000035548">
    <property type="component" value="Chromosome"/>
</dbReference>
<dbReference type="Pfam" id="PF21234">
    <property type="entry name" value="Phosphatase-like_N"/>
    <property type="match status" value="1"/>
</dbReference>
<dbReference type="RefSeq" id="WP_047260340.1">
    <property type="nucleotide sequence ID" value="NZ_CP011546.1"/>
</dbReference>
<name>A0A0G3HFG5_9CORY</name>
<evidence type="ECO:0000256" key="1">
    <source>
        <dbReference type="ARBA" id="ARBA00022849"/>
    </source>
</evidence>
<organism evidence="3 4">
    <name type="scientific">Corynebacterium uterequi</name>
    <dbReference type="NCBI Taxonomy" id="1072256"/>
    <lineage>
        <taxon>Bacteria</taxon>
        <taxon>Bacillati</taxon>
        <taxon>Actinomycetota</taxon>
        <taxon>Actinomycetes</taxon>
        <taxon>Mycobacteriales</taxon>
        <taxon>Corynebacteriaceae</taxon>
        <taxon>Corynebacterium</taxon>
    </lineage>
</organism>
<dbReference type="NCBIfam" id="NF046112">
    <property type="entry name" value="MSMEG_6209_Nter"/>
    <property type="match status" value="1"/>
</dbReference>